<dbReference type="InterPro" id="IPR015421">
    <property type="entry name" value="PyrdxlP-dep_Trfase_major"/>
</dbReference>
<comment type="caution">
    <text evidence="4">The sequence shown here is derived from an EMBL/GenBank/DDBJ whole genome shotgun (WGS) entry which is preliminary data.</text>
</comment>
<keyword evidence="4" id="KW-0808">Transferase</keyword>
<dbReference type="InterPro" id="IPR015424">
    <property type="entry name" value="PyrdxlP-dep_Trfase"/>
</dbReference>
<dbReference type="RefSeq" id="WP_313834796.1">
    <property type="nucleotide sequence ID" value="NZ_JAQOUE010000002.1"/>
</dbReference>
<evidence type="ECO:0000256" key="2">
    <source>
        <dbReference type="ARBA" id="ARBA00037999"/>
    </source>
</evidence>
<dbReference type="Gene3D" id="3.40.640.10">
    <property type="entry name" value="Type I PLP-dependent aspartate aminotransferase-like (Major domain)"/>
    <property type="match status" value="1"/>
</dbReference>
<dbReference type="SUPFAM" id="SSF53383">
    <property type="entry name" value="PLP-dependent transferases"/>
    <property type="match status" value="1"/>
</dbReference>
<dbReference type="PANTHER" id="PTHR30244">
    <property type="entry name" value="TRANSAMINASE"/>
    <property type="match status" value="1"/>
</dbReference>
<organism evidence="4 5">
    <name type="scientific">Candidatus Nitronereus thalassa</name>
    <dbReference type="NCBI Taxonomy" id="3020898"/>
    <lineage>
        <taxon>Bacteria</taxon>
        <taxon>Pseudomonadati</taxon>
        <taxon>Nitrospirota</taxon>
        <taxon>Nitrospiria</taxon>
        <taxon>Nitrospirales</taxon>
        <taxon>Nitrospiraceae</taxon>
        <taxon>Candidatus Nitronereus</taxon>
    </lineage>
</organism>
<evidence type="ECO:0000256" key="3">
    <source>
        <dbReference type="RuleBase" id="RU004508"/>
    </source>
</evidence>
<protein>
    <submittedName>
        <fullName evidence="4">DegT/DnrJ/EryC1/StrS family aminotransferase</fullName>
    </submittedName>
</protein>
<evidence type="ECO:0000313" key="4">
    <source>
        <dbReference type="EMBL" id="MDT7044211.1"/>
    </source>
</evidence>
<gene>
    <name evidence="4" type="ORF">PPG34_17805</name>
</gene>
<reference evidence="4 5" key="1">
    <citation type="journal article" date="2023" name="ISME J.">
        <title>Cultivation and genomic characterization of novel and ubiquitous marine nitrite-oxidizing bacteria from the Nitrospirales.</title>
        <authorList>
            <person name="Mueller A.J."/>
            <person name="Daebeler A."/>
            <person name="Herbold C.W."/>
            <person name="Kirkegaard R.H."/>
            <person name="Daims H."/>
        </authorList>
    </citation>
    <scope>NUCLEOTIDE SEQUENCE [LARGE SCALE GENOMIC DNA]</scope>
    <source>
        <strain evidence="4 5">EB</strain>
    </source>
</reference>
<dbReference type="Pfam" id="PF01041">
    <property type="entry name" value="DegT_DnrJ_EryC1"/>
    <property type="match status" value="1"/>
</dbReference>
<name>A0ABU3KCP1_9BACT</name>
<keyword evidence="5" id="KW-1185">Reference proteome</keyword>
<sequence>MKVPLLDLKAQFKEIRADVLSAIEGVCDDQSFILGERVSTFEKQVATFLGCRYAVGVASGSDALLLSLMTLNLQPGDEVITVPFTFFSTAGVVSRLGATPVFVDIQADTFNLDPEQIEKNITSRTKAIIPVHLFGQCADMGKILEVANRHGVKVIEDACQAIGAEQQGQKAGTMGYTGCFSFFPSKNLGGVGDGGLISTNDETLKDLLLALRVHGSRSDYHHDHIGMNSRLDALEAAVLQVKLPHLNTWNTKRQQNAATYDRLFADAGLLNRITLPHTVPGNVHIFNQYTIRAQNRDQLMSYLQEHGIGHKVYYPVPLHLQECYQPLGYQKGDLPVSERMATEVLSLPVYPELPESQMELVVSTIKDFYANH</sequence>
<dbReference type="EMBL" id="JAQOUE010000002">
    <property type="protein sequence ID" value="MDT7044211.1"/>
    <property type="molecule type" value="Genomic_DNA"/>
</dbReference>
<dbReference type="PANTHER" id="PTHR30244:SF36">
    <property type="entry name" value="3-OXO-GLUCOSE-6-PHOSPHATE:GLUTAMATE AMINOTRANSFERASE"/>
    <property type="match status" value="1"/>
</dbReference>
<dbReference type="Proteomes" id="UP001250932">
    <property type="component" value="Unassembled WGS sequence"/>
</dbReference>
<proteinExistence type="inferred from homology"/>
<dbReference type="GO" id="GO:0008483">
    <property type="term" value="F:transaminase activity"/>
    <property type="evidence" value="ECO:0007669"/>
    <property type="project" value="UniProtKB-KW"/>
</dbReference>
<dbReference type="InterPro" id="IPR000653">
    <property type="entry name" value="DegT/StrS_aminotransferase"/>
</dbReference>
<dbReference type="InterPro" id="IPR015422">
    <property type="entry name" value="PyrdxlP-dep_Trfase_small"/>
</dbReference>
<accession>A0ABU3KCP1</accession>
<evidence type="ECO:0000256" key="1">
    <source>
        <dbReference type="ARBA" id="ARBA00022898"/>
    </source>
</evidence>
<comment type="similarity">
    <text evidence="2 3">Belongs to the DegT/DnrJ/EryC1 family.</text>
</comment>
<dbReference type="PIRSF" id="PIRSF000390">
    <property type="entry name" value="PLP_StrS"/>
    <property type="match status" value="1"/>
</dbReference>
<keyword evidence="4" id="KW-0032">Aminotransferase</keyword>
<dbReference type="Gene3D" id="3.90.1150.10">
    <property type="entry name" value="Aspartate Aminotransferase, domain 1"/>
    <property type="match status" value="1"/>
</dbReference>
<keyword evidence="1 3" id="KW-0663">Pyridoxal phosphate</keyword>
<dbReference type="CDD" id="cd00616">
    <property type="entry name" value="AHBA_syn"/>
    <property type="match status" value="1"/>
</dbReference>
<evidence type="ECO:0000313" key="5">
    <source>
        <dbReference type="Proteomes" id="UP001250932"/>
    </source>
</evidence>